<evidence type="ECO:0000313" key="1">
    <source>
        <dbReference type="EMBL" id="WOL02837.1"/>
    </source>
</evidence>
<organism evidence="1 2">
    <name type="scientific">Canna indica</name>
    <name type="common">Indian-shot</name>
    <dbReference type="NCBI Taxonomy" id="4628"/>
    <lineage>
        <taxon>Eukaryota</taxon>
        <taxon>Viridiplantae</taxon>
        <taxon>Streptophyta</taxon>
        <taxon>Embryophyta</taxon>
        <taxon>Tracheophyta</taxon>
        <taxon>Spermatophyta</taxon>
        <taxon>Magnoliopsida</taxon>
        <taxon>Liliopsida</taxon>
        <taxon>Zingiberales</taxon>
        <taxon>Cannaceae</taxon>
        <taxon>Canna</taxon>
    </lineage>
</organism>
<evidence type="ECO:0000313" key="2">
    <source>
        <dbReference type="Proteomes" id="UP001327560"/>
    </source>
</evidence>
<protein>
    <submittedName>
        <fullName evidence="1">Uncharacterized protein</fullName>
    </submittedName>
</protein>
<dbReference type="Proteomes" id="UP001327560">
    <property type="component" value="Chromosome 3"/>
</dbReference>
<accession>A0AAQ3KAG7</accession>
<keyword evidence="2" id="KW-1185">Reference proteome</keyword>
<dbReference type="EMBL" id="CP136892">
    <property type="protein sequence ID" value="WOL02837.1"/>
    <property type="molecule type" value="Genomic_DNA"/>
</dbReference>
<reference evidence="1 2" key="1">
    <citation type="submission" date="2023-10" db="EMBL/GenBank/DDBJ databases">
        <title>Chromosome-scale genome assembly provides insights into flower coloration mechanisms of Canna indica.</title>
        <authorList>
            <person name="Li C."/>
        </authorList>
    </citation>
    <scope>NUCLEOTIDE SEQUENCE [LARGE SCALE GENOMIC DNA]</scope>
    <source>
        <tissue evidence="1">Flower</tissue>
    </source>
</reference>
<sequence length="76" mass="8541">MKKFDCASNVKLSPENGNKLIWQGVENINEFRKEDGAINRGKDYVEVLIIDHVSNKGGGRRVRGWELSDLLRPAGT</sequence>
<gene>
    <name evidence="1" type="ORF">Cni_G11556</name>
</gene>
<proteinExistence type="predicted"/>
<name>A0AAQ3KAG7_9LILI</name>
<dbReference type="AlphaFoldDB" id="A0AAQ3KAG7"/>